<accession>A0A392V7P5</accession>
<protein>
    <submittedName>
        <fullName evidence="2">Uncharacterized protein</fullName>
    </submittedName>
</protein>
<evidence type="ECO:0000313" key="3">
    <source>
        <dbReference type="Proteomes" id="UP000265520"/>
    </source>
</evidence>
<keyword evidence="3" id="KW-1185">Reference proteome</keyword>
<evidence type="ECO:0000313" key="2">
    <source>
        <dbReference type="EMBL" id="MCI84294.1"/>
    </source>
</evidence>
<sequence length="43" mass="4700">KLTVDYGGMARMPSLESSSTSRTASITPWKLQLHGLNNNIINP</sequence>
<dbReference type="Proteomes" id="UP000265520">
    <property type="component" value="Unassembled WGS sequence"/>
</dbReference>
<comment type="caution">
    <text evidence="2">The sequence shown here is derived from an EMBL/GenBank/DDBJ whole genome shotgun (WGS) entry which is preliminary data.</text>
</comment>
<feature type="region of interest" description="Disordered" evidence="1">
    <location>
        <begin position="1"/>
        <end position="21"/>
    </location>
</feature>
<organism evidence="2 3">
    <name type="scientific">Trifolium medium</name>
    <dbReference type="NCBI Taxonomy" id="97028"/>
    <lineage>
        <taxon>Eukaryota</taxon>
        <taxon>Viridiplantae</taxon>
        <taxon>Streptophyta</taxon>
        <taxon>Embryophyta</taxon>
        <taxon>Tracheophyta</taxon>
        <taxon>Spermatophyta</taxon>
        <taxon>Magnoliopsida</taxon>
        <taxon>eudicotyledons</taxon>
        <taxon>Gunneridae</taxon>
        <taxon>Pentapetalae</taxon>
        <taxon>rosids</taxon>
        <taxon>fabids</taxon>
        <taxon>Fabales</taxon>
        <taxon>Fabaceae</taxon>
        <taxon>Papilionoideae</taxon>
        <taxon>50 kb inversion clade</taxon>
        <taxon>NPAAA clade</taxon>
        <taxon>Hologalegina</taxon>
        <taxon>IRL clade</taxon>
        <taxon>Trifolieae</taxon>
        <taxon>Trifolium</taxon>
    </lineage>
</organism>
<proteinExistence type="predicted"/>
<feature type="non-terminal residue" evidence="2">
    <location>
        <position position="1"/>
    </location>
</feature>
<evidence type="ECO:0000256" key="1">
    <source>
        <dbReference type="SAM" id="MobiDB-lite"/>
    </source>
</evidence>
<name>A0A392V7P5_9FABA</name>
<dbReference type="EMBL" id="LXQA011087524">
    <property type="protein sequence ID" value="MCI84294.1"/>
    <property type="molecule type" value="Genomic_DNA"/>
</dbReference>
<dbReference type="AlphaFoldDB" id="A0A392V7P5"/>
<reference evidence="2 3" key="1">
    <citation type="journal article" date="2018" name="Front. Plant Sci.">
        <title>Red Clover (Trifolium pratense) and Zigzag Clover (T. medium) - A Picture of Genomic Similarities and Differences.</title>
        <authorList>
            <person name="Dluhosova J."/>
            <person name="Istvanek J."/>
            <person name="Nedelnik J."/>
            <person name="Repkova J."/>
        </authorList>
    </citation>
    <scope>NUCLEOTIDE SEQUENCE [LARGE SCALE GENOMIC DNA]</scope>
    <source>
        <strain evidence="3">cv. 10/8</strain>
        <tissue evidence="2">Leaf</tissue>
    </source>
</reference>